<organism evidence="8 9">
    <name type="scientific">Solitalea koreensis</name>
    <dbReference type="NCBI Taxonomy" id="543615"/>
    <lineage>
        <taxon>Bacteria</taxon>
        <taxon>Pseudomonadati</taxon>
        <taxon>Bacteroidota</taxon>
        <taxon>Sphingobacteriia</taxon>
        <taxon>Sphingobacteriales</taxon>
        <taxon>Sphingobacteriaceae</taxon>
        <taxon>Solitalea</taxon>
    </lineage>
</organism>
<dbReference type="InterPro" id="IPR008969">
    <property type="entry name" value="CarboxyPept-like_regulatory"/>
</dbReference>
<evidence type="ECO:0000256" key="3">
    <source>
        <dbReference type="ARBA" id="ARBA00023237"/>
    </source>
</evidence>
<proteinExistence type="inferred from homology"/>
<evidence type="ECO:0000256" key="5">
    <source>
        <dbReference type="SAM" id="SignalP"/>
    </source>
</evidence>
<dbReference type="EMBL" id="FXSZ01000008">
    <property type="protein sequence ID" value="SMO74915.1"/>
    <property type="molecule type" value="Genomic_DNA"/>
</dbReference>
<dbReference type="SUPFAM" id="SSF56935">
    <property type="entry name" value="Porins"/>
    <property type="match status" value="1"/>
</dbReference>
<protein>
    <submittedName>
        <fullName evidence="8">Outer membrane receptor proteins, mostly Fe transport</fullName>
    </submittedName>
</protein>
<keyword evidence="4" id="KW-0798">TonB box</keyword>
<evidence type="ECO:0000313" key="8">
    <source>
        <dbReference type="EMBL" id="SMO74915.1"/>
    </source>
</evidence>
<feature type="chain" id="PRO_5021929963" evidence="5">
    <location>
        <begin position="28"/>
        <end position="927"/>
    </location>
</feature>
<dbReference type="InterPro" id="IPR012910">
    <property type="entry name" value="Plug_dom"/>
</dbReference>
<dbReference type="Proteomes" id="UP000315971">
    <property type="component" value="Unassembled WGS sequence"/>
</dbReference>
<dbReference type="PANTHER" id="PTHR40980:SF5">
    <property type="entry name" value="TONB-DEPENDENT RECEPTOR"/>
    <property type="match status" value="1"/>
</dbReference>
<dbReference type="InterPro" id="IPR037066">
    <property type="entry name" value="Plug_dom_sf"/>
</dbReference>
<comment type="similarity">
    <text evidence="4">Belongs to the TonB-dependent receptor family.</text>
</comment>
<dbReference type="PANTHER" id="PTHR40980">
    <property type="entry name" value="PLUG DOMAIN-CONTAINING PROTEIN"/>
    <property type="match status" value="1"/>
</dbReference>
<gene>
    <name evidence="8" type="ORF">SAMN06265350_108102</name>
</gene>
<evidence type="ECO:0000256" key="1">
    <source>
        <dbReference type="ARBA" id="ARBA00004442"/>
    </source>
</evidence>
<keyword evidence="3" id="KW-0998">Cell outer membrane</keyword>
<evidence type="ECO:0000256" key="4">
    <source>
        <dbReference type="RuleBase" id="RU003357"/>
    </source>
</evidence>
<dbReference type="AlphaFoldDB" id="A0A521DTG0"/>
<sequence>MKNFSILKCAVCLIILFAGLSVSKVNAQQTGKIIGKVTDKAFNEPLVGLAVSIKGSSKVAPTNVEGRYGFKLAPGKYTLVFQYISYQTKTVTDVEVRAGQVTELNVVMNDAATALKEVVVTSSAKKESTNSLIQFQKNTNSIAQVVSAESIKKSPDKNTGEVLKRVSGASLQDGKYLVVRGLADRYNQASVNGALMPSTEPDRKTFSFDIFPSAIVDNIVINKAATPEMSGEFSGGMVQLNTKDVPDKNYFQVSFGSGTNTQLLNNVFYTYKGGKLDFLGIDDGTRKLPASFPTTQVLKGGSVADNAIAGSELQDIWNYAHSTKHANINFQGNGGFSKSIGNGSDVLGGIFLLSYNAQSHFGDIKRNSYDLQNIVQFDNHDNQYSTNVAVGGLANLSYKSGNNKFSWKNSYNINSTDQVTTRIGKEFSGDITANIKSEELSFTSNRLLSSQFIGDHFLPANGIKLKWNLNYSLLNQDVPDLRRLKYTMDNNGNYYANITPSSGNPRNAGRFYSKLNDNIYGAGTDVSKSFKLFGLSQQLKVGGVFQRKDRTFDARGLSVSVAPGAEGNQLIYTGPDQILDKGNYGETKFYLIDLTANSDSYTAYSNLGAGYLQLDNQLGAKFKLVWGARLESFQQYLKSKNLHAIDVAATDILPSANLIFKQSEKVNIRLSASQTVSRPEFREISPFSFYDYARNGALTGNPDLKRTKITNLDLRYEIYPKAGELFTVGLFYKFFDKPIEMTYDIAQGSPTFGYWNAKSATNYGVEFDIRKRLEFFASKFLADFTVFSNVSLIKSSIAVPDGYIGEVSRPMQGQSPYVVNAGLQYDNNHSGTNASVLYNIIGRRISQVGNSDVPQVWEAPRPLLDFQLSQHINKKAALKFSVIDILAQKSVFYWDQNNIGKYTIGKNQPINQFQSGTGFSLQFNYSF</sequence>
<dbReference type="Pfam" id="PF00593">
    <property type="entry name" value="TonB_dep_Rec_b-barrel"/>
    <property type="match status" value="1"/>
</dbReference>
<keyword evidence="9" id="KW-1185">Reference proteome</keyword>
<evidence type="ECO:0000256" key="2">
    <source>
        <dbReference type="ARBA" id="ARBA00023136"/>
    </source>
</evidence>
<comment type="subcellular location">
    <subcellularLocation>
        <location evidence="1 4">Cell outer membrane</location>
    </subcellularLocation>
</comment>
<feature type="domain" description="TonB-dependent receptor plug" evidence="7">
    <location>
        <begin position="137"/>
        <end position="234"/>
    </location>
</feature>
<keyword evidence="2 4" id="KW-0472">Membrane</keyword>
<dbReference type="GO" id="GO:0009279">
    <property type="term" value="C:cell outer membrane"/>
    <property type="evidence" value="ECO:0007669"/>
    <property type="project" value="UniProtKB-SubCell"/>
</dbReference>
<dbReference type="InterPro" id="IPR000531">
    <property type="entry name" value="Beta-barrel_TonB"/>
</dbReference>
<keyword evidence="8" id="KW-0675">Receptor</keyword>
<keyword evidence="5" id="KW-0732">Signal</keyword>
<dbReference type="Gene3D" id="2.40.170.20">
    <property type="entry name" value="TonB-dependent receptor, beta-barrel domain"/>
    <property type="match status" value="1"/>
</dbReference>
<feature type="domain" description="TonB-dependent receptor-like beta-barrel" evidence="6">
    <location>
        <begin position="468"/>
        <end position="851"/>
    </location>
</feature>
<dbReference type="Pfam" id="PF13715">
    <property type="entry name" value="CarbopepD_reg_2"/>
    <property type="match status" value="1"/>
</dbReference>
<reference evidence="8 9" key="1">
    <citation type="submission" date="2017-05" db="EMBL/GenBank/DDBJ databases">
        <authorList>
            <person name="Varghese N."/>
            <person name="Submissions S."/>
        </authorList>
    </citation>
    <scope>NUCLEOTIDE SEQUENCE [LARGE SCALE GENOMIC DNA]</scope>
    <source>
        <strain evidence="8 9">DSM 21342</strain>
    </source>
</reference>
<evidence type="ECO:0000259" key="7">
    <source>
        <dbReference type="Pfam" id="PF07715"/>
    </source>
</evidence>
<dbReference type="SUPFAM" id="SSF49464">
    <property type="entry name" value="Carboxypeptidase regulatory domain-like"/>
    <property type="match status" value="1"/>
</dbReference>
<feature type="signal peptide" evidence="5">
    <location>
        <begin position="1"/>
        <end position="27"/>
    </location>
</feature>
<dbReference type="OrthoDB" id="9768470at2"/>
<dbReference type="InterPro" id="IPR036942">
    <property type="entry name" value="Beta-barrel_TonB_sf"/>
</dbReference>
<name>A0A521DTG0_9SPHI</name>
<dbReference type="RefSeq" id="WP_142604387.1">
    <property type="nucleotide sequence ID" value="NZ_FXSZ01000008.1"/>
</dbReference>
<accession>A0A521DTG0</accession>
<dbReference type="Gene3D" id="2.60.40.1120">
    <property type="entry name" value="Carboxypeptidase-like, regulatory domain"/>
    <property type="match status" value="1"/>
</dbReference>
<dbReference type="Pfam" id="PF07715">
    <property type="entry name" value="Plug"/>
    <property type="match status" value="1"/>
</dbReference>
<dbReference type="Gene3D" id="2.170.130.10">
    <property type="entry name" value="TonB-dependent receptor, plug domain"/>
    <property type="match status" value="1"/>
</dbReference>
<evidence type="ECO:0000259" key="6">
    <source>
        <dbReference type="Pfam" id="PF00593"/>
    </source>
</evidence>
<evidence type="ECO:0000313" key="9">
    <source>
        <dbReference type="Proteomes" id="UP000315971"/>
    </source>
</evidence>